<protein>
    <submittedName>
        <fullName evidence="2">Uncharacterized protein</fullName>
    </submittedName>
</protein>
<reference evidence="2" key="1">
    <citation type="submission" date="2020-05" db="EMBL/GenBank/DDBJ databases">
        <title>High-Quality Genomes of Partial-Nitritation/Anammox System by Hierarchical Clustering Based Hybrid Assembly.</title>
        <authorList>
            <person name="Liu L."/>
            <person name="Wang Y."/>
            <person name="Che Y."/>
            <person name="Chen Y."/>
            <person name="Xia Y."/>
            <person name="Luo R."/>
            <person name="Cheng S.H."/>
            <person name="Zheng C."/>
            <person name="Zhang T."/>
        </authorList>
    </citation>
    <scope>NUCLEOTIDE SEQUENCE</scope>
    <source>
        <strain evidence="2">H1_PAT1</strain>
    </source>
</reference>
<keyword evidence="1" id="KW-0472">Membrane</keyword>
<feature type="transmembrane region" description="Helical" evidence="1">
    <location>
        <begin position="62"/>
        <end position="84"/>
    </location>
</feature>
<dbReference type="EMBL" id="JABTTY010000001">
    <property type="protein sequence ID" value="MBE7524962.1"/>
    <property type="molecule type" value="Genomic_DNA"/>
</dbReference>
<organism evidence="2 3">
    <name type="scientific">candidate division WWE3 bacterium</name>
    <dbReference type="NCBI Taxonomy" id="2053526"/>
    <lineage>
        <taxon>Bacteria</taxon>
        <taxon>Katanobacteria</taxon>
    </lineage>
</organism>
<keyword evidence="1" id="KW-0812">Transmembrane</keyword>
<gene>
    <name evidence="2" type="ORF">HS096_01000</name>
</gene>
<proteinExistence type="predicted"/>
<dbReference type="AlphaFoldDB" id="A0A928Y5Y7"/>
<evidence type="ECO:0000256" key="1">
    <source>
        <dbReference type="SAM" id="Phobius"/>
    </source>
</evidence>
<feature type="transmembrane region" description="Helical" evidence="1">
    <location>
        <begin position="90"/>
        <end position="109"/>
    </location>
</feature>
<name>A0A928Y5Y7_UNCKA</name>
<feature type="transmembrane region" description="Helical" evidence="1">
    <location>
        <begin position="231"/>
        <end position="252"/>
    </location>
</feature>
<evidence type="ECO:0000313" key="3">
    <source>
        <dbReference type="Proteomes" id="UP000710385"/>
    </source>
</evidence>
<feature type="transmembrane region" description="Helical" evidence="1">
    <location>
        <begin position="32"/>
        <end position="50"/>
    </location>
</feature>
<sequence>MLLFLRFLPFLLGILNATLFVAQSRYPASYPWIVAISPVLLVASVLLIGWKRHQGAALFQRSIPSLLAVSAAAYTMLLAEGVFAQVVLPVFVGLASFLCLELMFLSVYLPSRYPVNGLSHLNLSLVPITLWFLAFTSVGLTVFLNMTRVLPVAVMTAAVSVLFWSTSHVESAPAEQRRWMMLGAWMGFQVGILCAVLPFNLMLHGTVAAVTVSLALRSRRYLIAPVIPKKIIILEGASVALFLVLILSTAAWV</sequence>
<evidence type="ECO:0000313" key="2">
    <source>
        <dbReference type="EMBL" id="MBE7524962.1"/>
    </source>
</evidence>
<feature type="transmembrane region" description="Helical" evidence="1">
    <location>
        <begin position="121"/>
        <end position="143"/>
    </location>
</feature>
<accession>A0A928Y5Y7</accession>
<keyword evidence="1" id="KW-1133">Transmembrane helix</keyword>
<comment type="caution">
    <text evidence="2">The sequence shown here is derived from an EMBL/GenBank/DDBJ whole genome shotgun (WGS) entry which is preliminary data.</text>
</comment>
<dbReference type="Proteomes" id="UP000710385">
    <property type="component" value="Unassembled WGS sequence"/>
</dbReference>